<comment type="similarity">
    <text evidence="2">Belongs to the UPF0719 family.</text>
</comment>
<feature type="transmembrane region" description="Helical" evidence="7">
    <location>
        <begin position="42"/>
        <end position="64"/>
    </location>
</feature>
<dbReference type="EMBL" id="CACRSY010000012">
    <property type="protein sequence ID" value="VYT09368.1"/>
    <property type="molecule type" value="Genomic_DNA"/>
</dbReference>
<keyword evidence="5 7" id="KW-1133">Transmembrane helix</keyword>
<dbReference type="RefSeq" id="WP_004223117.1">
    <property type="nucleotide sequence ID" value="NZ_CACRSY010000012.1"/>
</dbReference>
<evidence type="ECO:0000313" key="8">
    <source>
        <dbReference type="EMBL" id="VYT09368.1"/>
    </source>
</evidence>
<evidence type="ECO:0000256" key="5">
    <source>
        <dbReference type="ARBA" id="ARBA00022989"/>
    </source>
</evidence>
<sequence>MMEELLLIVIYCVLGTGLMLLGNMVVDWVIPCHFPTEIKKGNVAVGCVTAGISVAIGIIIKAAIMSPQAAAVEESILEGVASTVYYYAIGLIFCIIGYFITLLLNRKYDLNKEIGDGNPAAGIMTAGIFVGLAIVISGVIM</sequence>
<protein>
    <recommendedName>
        <fullName evidence="9">DUF350 domain-containing protein</fullName>
    </recommendedName>
</protein>
<dbReference type="PANTHER" id="PTHR40043">
    <property type="entry name" value="UPF0719 INNER MEMBRANE PROTEIN YJFL"/>
    <property type="match status" value="1"/>
</dbReference>
<evidence type="ECO:0000256" key="4">
    <source>
        <dbReference type="ARBA" id="ARBA00022692"/>
    </source>
</evidence>
<reference evidence="8" key="1">
    <citation type="submission" date="2019-11" db="EMBL/GenBank/DDBJ databases">
        <authorList>
            <person name="Feng L."/>
        </authorList>
    </citation>
    <scope>NUCLEOTIDE SEQUENCE</scope>
    <source>
        <strain evidence="8">BhanseniiLFYP23</strain>
    </source>
</reference>
<keyword evidence="3" id="KW-1003">Cell membrane</keyword>
<name>A0A6N2TUS7_BLAHA</name>
<feature type="transmembrane region" description="Helical" evidence="7">
    <location>
        <begin position="117"/>
        <end position="140"/>
    </location>
</feature>
<accession>A0A6N2TUS7</accession>
<evidence type="ECO:0000256" key="7">
    <source>
        <dbReference type="SAM" id="Phobius"/>
    </source>
</evidence>
<keyword evidence="6 7" id="KW-0472">Membrane</keyword>
<dbReference type="GO" id="GO:0005886">
    <property type="term" value="C:plasma membrane"/>
    <property type="evidence" value="ECO:0007669"/>
    <property type="project" value="UniProtKB-SubCell"/>
</dbReference>
<proteinExistence type="inferred from homology"/>
<evidence type="ECO:0000256" key="1">
    <source>
        <dbReference type="ARBA" id="ARBA00004651"/>
    </source>
</evidence>
<feature type="transmembrane region" description="Helical" evidence="7">
    <location>
        <begin position="84"/>
        <end position="105"/>
    </location>
</feature>
<feature type="transmembrane region" description="Helical" evidence="7">
    <location>
        <begin position="6"/>
        <end position="30"/>
    </location>
</feature>
<dbReference type="Pfam" id="PF03994">
    <property type="entry name" value="DUF350"/>
    <property type="match status" value="1"/>
</dbReference>
<evidence type="ECO:0008006" key="9">
    <source>
        <dbReference type="Google" id="ProtNLM"/>
    </source>
</evidence>
<dbReference type="AlphaFoldDB" id="A0A6N2TUS7"/>
<comment type="subcellular location">
    <subcellularLocation>
        <location evidence="1">Cell membrane</location>
        <topology evidence="1">Multi-pass membrane protein</topology>
    </subcellularLocation>
</comment>
<dbReference type="InterPro" id="IPR007140">
    <property type="entry name" value="DUF350"/>
</dbReference>
<organism evidence="8">
    <name type="scientific">Blautia hansenii</name>
    <name type="common">Ruminococcus hansenii</name>
    <dbReference type="NCBI Taxonomy" id="1322"/>
    <lineage>
        <taxon>Bacteria</taxon>
        <taxon>Bacillati</taxon>
        <taxon>Bacillota</taxon>
        <taxon>Clostridia</taxon>
        <taxon>Lachnospirales</taxon>
        <taxon>Lachnospiraceae</taxon>
        <taxon>Blautia</taxon>
    </lineage>
</organism>
<dbReference type="PANTHER" id="PTHR40043:SF1">
    <property type="entry name" value="UPF0719 INNER MEMBRANE PROTEIN YJFL"/>
    <property type="match status" value="1"/>
</dbReference>
<gene>
    <name evidence="8" type="ORF">BHLFYP23_00123</name>
</gene>
<evidence type="ECO:0000256" key="3">
    <source>
        <dbReference type="ARBA" id="ARBA00022475"/>
    </source>
</evidence>
<evidence type="ECO:0000256" key="2">
    <source>
        <dbReference type="ARBA" id="ARBA00005779"/>
    </source>
</evidence>
<evidence type="ECO:0000256" key="6">
    <source>
        <dbReference type="ARBA" id="ARBA00023136"/>
    </source>
</evidence>
<keyword evidence="4 7" id="KW-0812">Transmembrane</keyword>